<sequence>MGPKKGSDESVGASKRATDNDLRFFESYLKHMNSVPDVSWDEVAADMGLAHGGSARERFRQIKQKLGWAGPAATPRGNKRKSAAAAAAAAAAEDGDDFENPSLETPSKKPRAKTATGRKKGKGRTPVEDVKGEEALADGDAQGDASAGGEKQGGGIEFVMAGEA</sequence>
<evidence type="ECO:0000313" key="3">
    <source>
        <dbReference type="EMBL" id="EJT72011.1"/>
    </source>
</evidence>
<dbReference type="RefSeq" id="XP_009227408.1">
    <property type="nucleotide sequence ID" value="XM_009229144.1"/>
</dbReference>
<gene>
    <name evidence="4" type="primary">20351717</name>
    <name evidence="3" type="ORF">GGTG_11259</name>
</gene>
<name>J3PCP1_GAET3</name>
<reference evidence="3" key="3">
    <citation type="submission" date="2010-09" db="EMBL/GenBank/DDBJ databases">
        <title>Annotation of Gaeumannomyces graminis var. tritici R3-111a-1.</title>
        <authorList>
            <consortium name="The Broad Institute Genome Sequencing Platform"/>
            <person name="Ma L.-J."/>
            <person name="Dead R."/>
            <person name="Young S.K."/>
            <person name="Zeng Q."/>
            <person name="Gargeya S."/>
            <person name="Fitzgerald M."/>
            <person name="Haas B."/>
            <person name="Abouelleil A."/>
            <person name="Alvarado L."/>
            <person name="Arachchi H.M."/>
            <person name="Berlin A."/>
            <person name="Brown A."/>
            <person name="Chapman S.B."/>
            <person name="Chen Z."/>
            <person name="Dunbar C."/>
            <person name="Freedman E."/>
            <person name="Gearin G."/>
            <person name="Gellesch M."/>
            <person name="Goldberg J."/>
            <person name="Griggs A."/>
            <person name="Gujja S."/>
            <person name="Heiman D."/>
            <person name="Howarth C."/>
            <person name="Larson L."/>
            <person name="Lui A."/>
            <person name="MacDonald P.J.P."/>
            <person name="Mehta T."/>
            <person name="Montmayeur A."/>
            <person name="Murphy C."/>
            <person name="Neiman D."/>
            <person name="Pearson M."/>
            <person name="Priest M."/>
            <person name="Roberts A."/>
            <person name="Saif S."/>
            <person name="Shea T."/>
            <person name="Shenoy N."/>
            <person name="Sisk P."/>
            <person name="Stolte C."/>
            <person name="Sykes S."/>
            <person name="Yandava C."/>
            <person name="Wortman J."/>
            <person name="Nusbaum C."/>
            <person name="Birren B."/>
        </authorList>
    </citation>
    <scope>NUCLEOTIDE SEQUENCE</scope>
    <source>
        <strain evidence="3">R3-111a-1</strain>
    </source>
</reference>
<feature type="domain" description="Myb-like DNA-binding" evidence="2">
    <location>
        <begin position="19"/>
        <end position="67"/>
    </location>
</feature>
<organism evidence="3">
    <name type="scientific">Gaeumannomyces tritici (strain R3-111a-1)</name>
    <name type="common">Wheat and barley take-all root rot fungus</name>
    <name type="synonym">Gaeumannomyces graminis var. tritici</name>
    <dbReference type="NCBI Taxonomy" id="644352"/>
    <lineage>
        <taxon>Eukaryota</taxon>
        <taxon>Fungi</taxon>
        <taxon>Dikarya</taxon>
        <taxon>Ascomycota</taxon>
        <taxon>Pezizomycotina</taxon>
        <taxon>Sordariomycetes</taxon>
        <taxon>Sordariomycetidae</taxon>
        <taxon>Magnaporthales</taxon>
        <taxon>Magnaporthaceae</taxon>
        <taxon>Gaeumannomyces</taxon>
    </lineage>
</organism>
<dbReference type="Pfam" id="PF22980">
    <property type="entry name" value="Myb_DNA-bind_8"/>
    <property type="match status" value="1"/>
</dbReference>
<reference evidence="3" key="2">
    <citation type="submission" date="2010-07" db="EMBL/GenBank/DDBJ databases">
        <authorList>
            <consortium name="The Broad Institute Genome Sequencing Platform"/>
            <consortium name="Broad Institute Genome Sequencing Center for Infectious Disease"/>
            <person name="Ma L.-J."/>
            <person name="Dead R."/>
            <person name="Young S."/>
            <person name="Zeng Q."/>
            <person name="Koehrsen M."/>
            <person name="Alvarado L."/>
            <person name="Berlin A."/>
            <person name="Chapman S.B."/>
            <person name="Chen Z."/>
            <person name="Freedman E."/>
            <person name="Gellesch M."/>
            <person name="Goldberg J."/>
            <person name="Griggs A."/>
            <person name="Gujja S."/>
            <person name="Heilman E.R."/>
            <person name="Heiman D."/>
            <person name="Hepburn T."/>
            <person name="Howarth C."/>
            <person name="Jen D."/>
            <person name="Larson L."/>
            <person name="Mehta T."/>
            <person name="Neiman D."/>
            <person name="Pearson M."/>
            <person name="Roberts A."/>
            <person name="Saif S."/>
            <person name="Shea T."/>
            <person name="Shenoy N."/>
            <person name="Sisk P."/>
            <person name="Stolte C."/>
            <person name="Sykes S."/>
            <person name="Walk T."/>
            <person name="White J."/>
            <person name="Yandava C."/>
            <person name="Haas B."/>
            <person name="Nusbaum C."/>
            <person name="Birren B."/>
        </authorList>
    </citation>
    <scope>NUCLEOTIDE SEQUENCE</scope>
    <source>
        <strain evidence="3">R3-111a-1</strain>
    </source>
</reference>
<evidence type="ECO:0000259" key="2">
    <source>
        <dbReference type="Pfam" id="PF22980"/>
    </source>
</evidence>
<dbReference type="EMBL" id="GL385400">
    <property type="protein sequence ID" value="EJT72011.1"/>
    <property type="molecule type" value="Genomic_DNA"/>
</dbReference>
<dbReference type="OrthoDB" id="5208004at2759"/>
<keyword evidence="5" id="KW-1185">Reference proteome</keyword>
<evidence type="ECO:0000313" key="5">
    <source>
        <dbReference type="Proteomes" id="UP000006039"/>
    </source>
</evidence>
<reference evidence="4" key="4">
    <citation type="journal article" date="2015" name="G3 (Bethesda)">
        <title>Genome sequences of three phytopathogenic species of the Magnaporthaceae family of fungi.</title>
        <authorList>
            <person name="Okagaki L.H."/>
            <person name="Nunes C.C."/>
            <person name="Sailsbery J."/>
            <person name="Clay B."/>
            <person name="Brown D."/>
            <person name="John T."/>
            <person name="Oh Y."/>
            <person name="Young N."/>
            <person name="Fitzgerald M."/>
            <person name="Haas B.J."/>
            <person name="Zeng Q."/>
            <person name="Young S."/>
            <person name="Adiconis X."/>
            <person name="Fan L."/>
            <person name="Levin J.Z."/>
            <person name="Mitchell T.K."/>
            <person name="Okubara P.A."/>
            <person name="Farman M.L."/>
            <person name="Kohn L.M."/>
            <person name="Birren B."/>
            <person name="Ma L.-J."/>
            <person name="Dean R.A."/>
        </authorList>
    </citation>
    <scope>NUCLEOTIDE SEQUENCE</scope>
    <source>
        <strain evidence="4">R3-111a-1</strain>
    </source>
</reference>
<dbReference type="AlphaFoldDB" id="J3PCP1"/>
<feature type="compositionally biased region" description="Low complexity" evidence="1">
    <location>
        <begin position="138"/>
        <end position="149"/>
    </location>
</feature>
<feature type="compositionally biased region" description="Low complexity" evidence="1">
    <location>
        <begin position="83"/>
        <end position="92"/>
    </location>
</feature>
<dbReference type="VEuPathDB" id="FungiDB:GGTG_11259"/>
<proteinExistence type="predicted"/>
<dbReference type="Proteomes" id="UP000006039">
    <property type="component" value="Unassembled WGS sequence"/>
</dbReference>
<dbReference type="STRING" id="644352.J3PCP1"/>
<protein>
    <recommendedName>
        <fullName evidence="2">Myb-like DNA-binding domain-containing protein</fullName>
    </recommendedName>
</protein>
<reference evidence="4" key="5">
    <citation type="submission" date="2018-04" db="UniProtKB">
        <authorList>
            <consortium name="EnsemblFungi"/>
        </authorList>
    </citation>
    <scope>IDENTIFICATION</scope>
    <source>
        <strain evidence="4">R3-111a-1</strain>
    </source>
</reference>
<evidence type="ECO:0000313" key="4">
    <source>
        <dbReference type="EnsemblFungi" id="EJT72011"/>
    </source>
</evidence>
<accession>J3PCP1</accession>
<dbReference type="HOGENOM" id="CLU_1652512_0_0_1"/>
<dbReference type="EnsemblFungi" id="EJT72011">
    <property type="protein sequence ID" value="EJT72011"/>
    <property type="gene ID" value="GGTG_11259"/>
</dbReference>
<feature type="region of interest" description="Disordered" evidence="1">
    <location>
        <begin position="66"/>
        <end position="164"/>
    </location>
</feature>
<dbReference type="GeneID" id="20351717"/>
<feature type="compositionally biased region" description="Basic residues" evidence="1">
    <location>
        <begin position="108"/>
        <end position="123"/>
    </location>
</feature>
<dbReference type="InterPro" id="IPR054505">
    <property type="entry name" value="Myb_DNA-bind_8"/>
</dbReference>
<feature type="compositionally biased region" description="Basic and acidic residues" evidence="1">
    <location>
        <begin position="125"/>
        <end position="134"/>
    </location>
</feature>
<reference evidence="5" key="1">
    <citation type="submission" date="2010-07" db="EMBL/GenBank/DDBJ databases">
        <title>The genome sequence of Gaeumannomyces graminis var. tritici strain R3-111a-1.</title>
        <authorList>
            <consortium name="The Broad Institute Genome Sequencing Platform"/>
            <person name="Ma L.-J."/>
            <person name="Dead R."/>
            <person name="Young S."/>
            <person name="Zeng Q."/>
            <person name="Koehrsen M."/>
            <person name="Alvarado L."/>
            <person name="Berlin A."/>
            <person name="Chapman S.B."/>
            <person name="Chen Z."/>
            <person name="Freedman E."/>
            <person name="Gellesch M."/>
            <person name="Goldberg J."/>
            <person name="Griggs A."/>
            <person name="Gujja S."/>
            <person name="Heilman E.R."/>
            <person name="Heiman D."/>
            <person name="Hepburn T."/>
            <person name="Howarth C."/>
            <person name="Jen D."/>
            <person name="Larson L."/>
            <person name="Mehta T."/>
            <person name="Neiman D."/>
            <person name="Pearson M."/>
            <person name="Roberts A."/>
            <person name="Saif S."/>
            <person name="Shea T."/>
            <person name="Shenoy N."/>
            <person name="Sisk P."/>
            <person name="Stolte C."/>
            <person name="Sykes S."/>
            <person name="Walk T."/>
            <person name="White J."/>
            <person name="Yandava C."/>
            <person name="Haas B."/>
            <person name="Nusbaum C."/>
            <person name="Birren B."/>
        </authorList>
    </citation>
    <scope>NUCLEOTIDE SEQUENCE [LARGE SCALE GENOMIC DNA]</scope>
    <source>
        <strain evidence="5">R3-111a-1</strain>
    </source>
</reference>
<evidence type="ECO:0000256" key="1">
    <source>
        <dbReference type="SAM" id="MobiDB-lite"/>
    </source>
</evidence>
<dbReference type="eggNOG" id="ENOG502RES8">
    <property type="taxonomic scope" value="Eukaryota"/>
</dbReference>